<name>A0A3P1V577_9ACTO</name>
<dbReference type="Proteomes" id="UP000271272">
    <property type="component" value="Unassembled WGS sequence"/>
</dbReference>
<protein>
    <submittedName>
        <fullName evidence="1">Uncharacterized protein</fullName>
    </submittedName>
</protein>
<gene>
    <name evidence="1" type="ORF">EII10_08305</name>
</gene>
<organism evidence="1 2">
    <name type="scientific">Actinomyces bowdenii</name>
    <dbReference type="NCBI Taxonomy" id="131109"/>
    <lineage>
        <taxon>Bacteria</taxon>
        <taxon>Bacillati</taxon>
        <taxon>Actinomycetota</taxon>
        <taxon>Actinomycetes</taxon>
        <taxon>Actinomycetales</taxon>
        <taxon>Actinomycetaceae</taxon>
        <taxon>Actinomyces</taxon>
    </lineage>
</organism>
<reference evidence="1 2" key="1">
    <citation type="submission" date="2018-11" db="EMBL/GenBank/DDBJ databases">
        <title>Genomes From Bacteria Associated with the Canine Oral Cavity: a Test Case for Automated Genome-Based Taxonomic Assignment.</title>
        <authorList>
            <person name="Coil D.A."/>
            <person name="Jospin G."/>
            <person name="Darling A.E."/>
            <person name="Wallis C."/>
            <person name="Davis I.J."/>
            <person name="Harris S."/>
            <person name="Eisen J.A."/>
            <person name="Holcombe L.J."/>
            <person name="O'Flynn C."/>
        </authorList>
    </citation>
    <scope>NUCLEOTIDE SEQUENCE [LARGE SCALE GENOMIC DNA]</scope>
    <source>
        <strain evidence="1 2">OH5050</strain>
    </source>
</reference>
<keyword evidence="2" id="KW-1185">Reference proteome</keyword>
<comment type="caution">
    <text evidence="1">The sequence shown here is derived from an EMBL/GenBank/DDBJ whole genome shotgun (WGS) entry which is preliminary data.</text>
</comment>
<evidence type="ECO:0000313" key="2">
    <source>
        <dbReference type="Proteomes" id="UP000271272"/>
    </source>
</evidence>
<proteinExistence type="predicted"/>
<evidence type="ECO:0000313" key="1">
    <source>
        <dbReference type="EMBL" id="RRD28948.1"/>
    </source>
</evidence>
<dbReference type="OrthoDB" id="4123265at2"/>
<dbReference type="RefSeq" id="WP_124934044.1">
    <property type="nucleotide sequence ID" value="NZ_JAGFOU010000015.1"/>
</dbReference>
<dbReference type="AlphaFoldDB" id="A0A3P1V577"/>
<accession>A0A3P1V577</accession>
<dbReference type="EMBL" id="RQZC01000013">
    <property type="protein sequence ID" value="RRD28948.1"/>
    <property type="molecule type" value="Genomic_DNA"/>
</dbReference>
<sequence>MFMKWALEVRLPDSAPQQRAALLGVWESADAALGDQSAWFVSRQSGADVAGHVSWICCLEPPSDSITTQVVQELEARGLQSGAVSHQPQGILQSAGFTGSAFGTRVDRLFSDARPVLLNLVRDIVGASYEERYAIHAGLLVAHASAAAESSELLERSLLSRKRAVELRLFSLQSHLQGLLAAVADQDRVLASFKTVYEPISDVIRGLVMDALSGLVSHQGWFALETAHLPMVRREFAVGDIRVSTAGFEGLDAPGSEPALPSRRFASTDEYRDALRYFLHQTADFQAFRLLSSAAYQASFDIGLSIQERYFLCYAVSRATQDVTGMTLVEALDRVREIAIASREADCLDRLPESLPLWRECRDSCH</sequence>